<evidence type="ECO:0000256" key="4">
    <source>
        <dbReference type="ARBA" id="ARBA00023002"/>
    </source>
</evidence>
<dbReference type="GO" id="GO:0020037">
    <property type="term" value="F:heme binding"/>
    <property type="evidence" value="ECO:0007669"/>
    <property type="project" value="InterPro"/>
</dbReference>
<dbReference type="Proteomes" id="UP000028880">
    <property type="component" value="Unassembled WGS sequence"/>
</dbReference>
<evidence type="ECO:0000256" key="3">
    <source>
        <dbReference type="ARBA" id="ARBA00022723"/>
    </source>
</evidence>
<dbReference type="PANTHER" id="PTHR30521:SF0">
    <property type="entry name" value="DYP-TYPE PEROXIDASE FAMILY PROTEIN"/>
    <property type="match status" value="1"/>
</dbReference>
<name>A0A024K4E0_9MYCO</name>
<feature type="domain" description="Dyp-type peroxidase N-terminal" evidence="8">
    <location>
        <begin position="50"/>
        <end position="182"/>
    </location>
</feature>
<evidence type="ECO:0000256" key="5">
    <source>
        <dbReference type="ARBA" id="ARBA00023004"/>
    </source>
</evidence>
<dbReference type="InterPro" id="IPR048327">
    <property type="entry name" value="Dyp_perox_N"/>
</dbReference>
<keyword evidence="3" id="KW-0479">Metal-binding</keyword>
<dbReference type="NCBIfam" id="TIGR01413">
    <property type="entry name" value="Dyp_perox_fam"/>
    <property type="match status" value="1"/>
</dbReference>
<dbReference type="STRING" id="47839.BN973_05335"/>
<dbReference type="eggNOG" id="COG2837">
    <property type="taxonomic scope" value="Bacteria"/>
</dbReference>
<evidence type="ECO:0000256" key="6">
    <source>
        <dbReference type="ARBA" id="ARBA00025737"/>
    </source>
</evidence>
<evidence type="ECO:0000259" key="9">
    <source>
        <dbReference type="Pfam" id="PF20628"/>
    </source>
</evidence>
<evidence type="ECO:0000256" key="1">
    <source>
        <dbReference type="ARBA" id="ARBA00001970"/>
    </source>
</evidence>
<dbReference type="GO" id="GO:0004601">
    <property type="term" value="F:peroxidase activity"/>
    <property type="evidence" value="ECO:0007669"/>
    <property type="project" value="UniProtKB-KW"/>
</dbReference>
<dbReference type="HOGENOM" id="CLU_044178_1_0_11"/>
<evidence type="ECO:0000313" key="10">
    <source>
        <dbReference type="EMBL" id="CDO90930.1"/>
    </source>
</evidence>
<feature type="region of interest" description="Disordered" evidence="7">
    <location>
        <begin position="355"/>
        <end position="386"/>
    </location>
</feature>
<keyword evidence="5" id="KW-0408">Iron</keyword>
<organism evidence="10">
    <name type="scientific">Mycobacterium triplex</name>
    <dbReference type="NCBI Taxonomy" id="47839"/>
    <lineage>
        <taxon>Bacteria</taxon>
        <taxon>Bacillati</taxon>
        <taxon>Actinomycetota</taxon>
        <taxon>Actinomycetes</taxon>
        <taxon>Mycobacteriales</taxon>
        <taxon>Mycobacteriaceae</taxon>
        <taxon>Mycobacterium</taxon>
        <taxon>Mycobacterium simiae complex</taxon>
    </lineage>
</organism>
<dbReference type="InterPro" id="IPR011008">
    <property type="entry name" value="Dimeric_a/b-barrel"/>
</dbReference>
<evidence type="ECO:0000256" key="2">
    <source>
        <dbReference type="ARBA" id="ARBA00022559"/>
    </source>
</evidence>
<comment type="cofactor">
    <cofactor evidence="1">
        <name>heme b</name>
        <dbReference type="ChEBI" id="CHEBI:60344"/>
    </cofactor>
</comment>
<dbReference type="GO" id="GO:0005829">
    <property type="term" value="C:cytosol"/>
    <property type="evidence" value="ECO:0007669"/>
    <property type="project" value="TreeGrafter"/>
</dbReference>
<reference evidence="10" key="1">
    <citation type="journal article" date="2014" name="Genome Announc.">
        <title>Draft Genome Sequence of Mycobacterium triplex DSM 44626.</title>
        <authorList>
            <person name="Sassi M."/>
            <person name="Croce O."/>
            <person name="Robert C."/>
            <person name="Raoult D."/>
            <person name="Drancourt M."/>
        </authorList>
    </citation>
    <scope>NUCLEOTIDE SEQUENCE [LARGE SCALE GENOMIC DNA]</scope>
    <source>
        <strain evidence="10">DSM 44626</strain>
    </source>
</reference>
<protein>
    <submittedName>
        <fullName evidence="10">Dyp-type peroxidase family protein</fullName>
    </submittedName>
</protein>
<dbReference type="PROSITE" id="PS51404">
    <property type="entry name" value="DYP_PEROXIDASE"/>
    <property type="match status" value="1"/>
</dbReference>
<dbReference type="AlphaFoldDB" id="A0A024K4E0"/>
<dbReference type="InterPro" id="IPR006314">
    <property type="entry name" value="Dyp_peroxidase"/>
</dbReference>
<comment type="similarity">
    <text evidence="6">Belongs to the DyP-type peroxidase family.</text>
</comment>
<gene>
    <name evidence="10" type="ORF">BN973_05335</name>
</gene>
<dbReference type="EMBL" id="HG964446">
    <property type="protein sequence ID" value="CDO90930.1"/>
    <property type="molecule type" value="Genomic_DNA"/>
</dbReference>
<evidence type="ECO:0000256" key="7">
    <source>
        <dbReference type="SAM" id="MobiDB-lite"/>
    </source>
</evidence>
<proteinExistence type="inferred from homology"/>
<dbReference type="InterPro" id="IPR048328">
    <property type="entry name" value="Dyp_perox_C"/>
</dbReference>
<dbReference type="GO" id="GO:0046872">
    <property type="term" value="F:metal ion binding"/>
    <property type="evidence" value="ECO:0007669"/>
    <property type="project" value="UniProtKB-KW"/>
</dbReference>
<dbReference type="Pfam" id="PF04261">
    <property type="entry name" value="Dyp_perox_N"/>
    <property type="match status" value="1"/>
</dbReference>
<accession>A0A024K4E0</accession>
<reference evidence="10" key="2">
    <citation type="submission" date="2014-04" db="EMBL/GenBank/DDBJ databases">
        <authorList>
            <person name="Xu Y.W."/>
            <person name="Yang Q."/>
        </authorList>
    </citation>
    <scope>NUCLEOTIDE SEQUENCE</scope>
    <source>
        <strain evidence="10">DSM 44626</strain>
    </source>
</reference>
<dbReference type="PANTHER" id="PTHR30521">
    <property type="entry name" value="DEFERROCHELATASE/PEROXIDASE"/>
    <property type="match status" value="1"/>
</dbReference>
<keyword evidence="2 10" id="KW-0575">Peroxidase</keyword>
<sequence>MNSQRPAALADMFNIMAVHIGPDRATSHWRTSCAHRRHANVTRVPPVQPQPILAPLTPAAIFLVVTIDDGGEATVHGALPDISGLVRAIGFRDPTKHLSVITSIGSDAWDRLFGGPPLSKKPAELHPFVELSGARHTAPATPGDLLFHIRAETMDVCFELAGRILKSMAGAVTVVDEVHGFKFFDNRDLLGFVDGTENPNGPIAVSATAIGDEDPDFAGSCYVHVQKYLHDMSSWESLSVTEQERVIGRTKLEDIELDDDVKPANSHVALNVIEDDDGTELKIVRHNMPFGELGAGEFGTYYIGYSRTPQVTERMLRNMFIGDPPGNTDRILDFSTAVTGGLFFSPTVDFLDDPPPLPAPLVTERPEPPTANAGALSIGSLKGTTQ</sequence>
<feature type="domain" description="Dyp-type peroxidase C-terminal" evidence="9">
    <location>
        <begin position="185"/>
        <end position="349"/>
    </location>
</feature>
<dbReference type="Pfam" id="PF20628">
    <property type="entry name" value="Dyp_perox_C"/>
    <property type="match status" value="1"/>
</dbReference>
<evidence type="ECO:0000259" key="8">
    <source>
        <dbReference type="Pfam" id="PF04261"/>
    </source>
</evidence>
<keyword evidence="4" id="KW-0560">Oxidoreductase</keyword>
<dbReference type="SUPFAM" id="SSF54909">
    <property type="entry name" value="Dimeric alpha+beta barrel"/>
    <property type="match status" value="1"/>
</dbReference>